<name>A0A811U6J7_CERCA</name>
<reference evidence="2" key="1">
    <citation type="submission" date="2020-11" db="EMBL/GenBank/DDBJ databases">
        <authorList>
            <person name="Whitehead M."/>
        </authorList>
    </citation>
    <scope>NUCLEOTIDE SEQUENCE</scope>
    <source>
        <strain evidence="2">EGII</strain>
    </source>
</reference>
<accession>A0A811U6J7</accession>
<feature type="transmembrane region" description="Helical" evidence="1">
    <location>
        <begin position="145"/>
        <end position="172"/>
    </location>
</feature>
<dbReference type="Proteomes" id="UP000606786">
    <property type="component" value="Unassembled WGS sequence"/>
</dbReference>
<keyword evidence="1" id="KW-0812">Transmembrane</keyword>
<dbReference type="EMBL" id="CAJHJT010000001">
    <property type="protein sequence ID" value="CAD6994479.1"/>
    <property type="molecule type" value="Genomic_DNA"/>
</dbReference>
<keyword evidence="1" id="KW-0472">Membrane</keyword>
<comment type="caution">
    <text evidence="2">The sequence shown here is derived from an EMBL/GenBank/DDBJ whole genome shotgun (WGS) entry which is preliminary data.</text>
</comment>
<dbReference type="AlphaFoldDB" id="A0A811U6J7"/>
<sequence>MSCTRVQKRNSWFKRERLSEQLTPQSGYECACVGVLAFKQLHDHLSWSAGRSLVGWLSFGLLRMRNAIKSHKPNATLAHIIELIQCDTQLSGKMTMQDIWPPNHVWQELLQQDNGLWSVMCNGSWLVGSPFKFDKFTLLYKFTRVLIITQLSVVYSVAFVTQLFVGGGLIGIRFKLEINDFLAANCITGICMYVYTQYIPTKHLPLSCYIKLISHFQLRFKPKNE</sequence>
<organism evidence="2 3">
    <name type="scientific">Ceratitis capitata</name>
    <name type="common">Mediterranean fruit fly</name>
    <name type="synonym">Tephritis capitata</name>
    <dbReference type="NCBI Taxonomy" id="7213"/>
    <lineage>
        <taxon>Eukaryota</taxon>
        <taxon>Metazoa</taxon>
        <taxon>Ecdysozoa</taxon>
        <taxon>Arthropoda</taxon>
        <taxon>Hexapoda</taxon>
        <taxon>Insecta</taxon>
        <taxon>Pterygota</taxon>
        <taxon>Neoptera</taxon>
        <taxon>Endopterygota</taxon>
        <taxon>Diptera</taxon>
        <taxon>Brachycera</taxon>
        <taxon>Muscomorpha</taxon>
        <taxon>Tephritoidea</taxon>
        <taxon>Tephritidae</taxon>
        <taxon>Ceratitis</taxon>
        <taxon>Ceratitis</taxon>
    </lineage>
</organism>
<keyword evidence="3" id="KW-1185">Reference proteome</keyword>
<keyword evidence="1" id="KW-1133">Transmembrane helix</keyword>
<evidence type="ECO:0000256" key="1">
    <source>
        <dbReference type="SAM" id="Phobius"/>
    </source>
</evidence>
<gene>
    <name evidence="2" type="ORF">CCAP1982_LOCUS3224</name>
</gene>
<evidence type="ECO:0000313" key="3">
    <source>
        <dbReference type="Proteomes" id="UP000606786"/>
    </source>
</evidence>
<proteinExistence type="predicted"/>
<evidence type="ECO:0000313" key="2">
    <source>
        <dbReference type="EMBL" id="CAD6994479.1"/>
    </source>
</evidence>
<protein>
    <submittedName>
        <fullName evidence="2">(Mediterranean fruit fly) hypothetical protein</fullName>
    </submittedName>
</protein>